<gene>
    <name evidence="1" type="ORF">CLV72_101106</name>
</gene>
<dbReference type="RefSeq" id="WP_106237369.1">
    <property type="nucleotide sequence ID" value="NZ_PVZC01000001.1"/>
</dbReference>
<reference evidence="1 2" key="1">
    <citation type="submission" date="2018-03" db="EMBL/GenBank/DDBJ databases">
        <title>Genomic Encyclopedia of Archaeal and Bacterial Type Strains, Phase II (KMG-II): from individual species to whole genera.</title>
        <authorList>
            <person name="Goeker M."/>
        </authorList>
    </citation>
    <scope>NUCLEOTIDE SEQUENCE [LARGE SCALE GENOMIC DNA]</scope>
    <source>
        <strain evidence="1 2">DSM 45601</strain>
    </source>
</reference>
<evidence type="ECO:0000313" key="2">
    <source>
        <dbReference type="Proteomes" id="UP000237846"/>
    </source>
</evidence>
<keyword evidence="2" id="KW-1185">Reference proteome</keyword>
<proteinExistence type="predicted"/>
<dbReference type="AlphaFoldDB" id="A0A2T0QC45"/>
<name>A0A2T0QC45_9ACTN</name>
<dbReference type="Pfam" id="PF20060">
    <property type="entry name" value="DUF6459"/>
    <property type="match status" value="1"/>
</dbReference>
<sequence>MTGTLALDFGGGAPPDGAARLRRVAGRRPGELPPARFAQAIAEVLAGQRPPEQLTGRISAQAYRRVAARIGIYRARTRPRLRSTQFHVIKPGTAEMTAVIDCGERTRALALRLERVDGRWICAAVETD</sequence>
<protein>
    <recommendedName>
        <fullName evidence="3">3-hydroxyacyl-CoA dehydrogenase</fullName>
    </recommendedName>
</protein>
<evidence type="ECO:0000313" key="1">
    <source>
        <dbReference type="EMBL" id="PRY01524.1"/>
    </source>
</evidence>
<comment type="caution">
    <text evidence="1">The sequence shown here is derived from an EMBL/GenBank/DDBJ whole genome shotgun (WGS) entry which is preliminary data.</text>
</comment>
<evidence type="ECO:0008006" key="3">
    <source>
        <dbReference type="Google" id="ProtNLM"/>
    </source>
</evidence>
<dbReference type="EMBL" id="PVZC01000001">
    <property type="protein sequence ID" value="PRY01524.1"/>
    <property type="molecule type" value="Genomic_DNA"/>
</dbReference>
<dbReference type="OrthoDB" id="3436962at2"/>
<organism evidence="1 2">
    <name type="scientific">Allonocardiopsis opalescens</name>
    <dbReference type="NCBI Taxonomy" id="1144618"/>
    <lineage>
        <taxon>Bacteria</taxon>
        <taxon>Bacillati</taxon>
        <taxon>Actinomycetota</taxon>
        <taxon>Actinomycetes</taxon>
        <taxon>Streptosporangiales</taxon>
        <taxon>Allonocardiopsis</taxon>
    </lineage>
</organism>
<dbReference type="InterPro" id="IPR045596">
    <property type="entry name" value="DUF6459"/>
</dbReference>
<dbReference type="Proteomes" id="UP000237846">
    <property type="component" value="Unassembled WGS sequence"/>
</dbReference>
<accession>A0A2T0QC45</accession>